<evidence type="ECO:0000256" key="2">
    <source>
        <dbReference type="ARBA" id="ARBA00006156"/>
    </source>
</evidence>
<dbReference type="PIRSF" id="PIRSF004669">
    <property type="entry name" value="FliQ"/>
    <property type="match status" value="1"/>
</dbReference>
<accession>A0A5K7YJ53</accession>
<dbReference type="PANTHER" id="PTHR34040:SF2">
    <property type="entry name" value="FLAGELLAR BIOSYNTHETIC PROTEIN FLIQ"/>
    <property type="match status" value="1"/>
</dbReference>
<keyword evidence="8 9" id="KW-0975">Bacterial flagellum</keyword>
<evidence type="ECO:0000313" key="11">
    <source>
        <dbReference type="Proteomes" id="UP000427906"/>
    </source>
</evidence>
<dbReference type="KEGG" id="dalk:DSCA_07010"/>
<keyword evidence="4 9" id="KW-1003">Cell membrane</keyword>
<reference evidence="10 11" key="1">
    <citation type="submission" date="2019-11" db="EMBL/GenBank/DDBJ databases">
        <title>Comparative genomics of hydrocarbon-degrading Desulfosarcina strains.</title>
        <authorList>
            <person name="Watanabe M."/>
            <person name="Kojima H."/>
            <person name="Fukui M."/>
        </authorList>
    </citation>
    <scope>NUCLEOTIDE SEQUENCE [LARGE SCALE GENOMIC DNA]</scope>
    <source>
        <strain evidence="10 11">PL12</strain>
    </source>
</reference>
<gene>
    <name evidence="9 10" type="primary">fliQ</name>
    <name evidence="10" type="ORF">DSCA_07010</name>
</gene>
<dbReference type="Pfam" id="PF01313">
    <property type="entry name" value="Bac_export_3"/>
    <property type="match status" value="1"/>
</dbReference>
<evidence type="ECO:0000313" key="10">
    <source>
        <dbReference type="EMBL" id="BBO66771.1"/>
    </source>
</evidence>
<dbReference type="NCBIfam" id="TIGR01402">
    <property type="entry name" value="fliQ"/>
    <property type="match status" value="1"/>
</dbReference>
<evidence type="ECO:0000256" key="4">
    <source>
        <dbReference type="ARBA" id="ARBA00022475"/>
    </source>
</evidence>
<name>A0A5K7YJ53_9BACT</name>
<keyword evidence="11" id="KW-1185">Reference proteome</keyword>
<dbReference type="GO" id="GO:0009306">
    <property type="term" value="P:protein secretion"/>
    <property type="evidence" value="ECO:0007669"/>
    <property type="project" value="InterPro"/>
</dbReference>
<sequence length="89" mass="9900">MTPEFITGFFMQAIKTAILLAAPMLAVGLITGVLVSMFQAATQINEMTLVFVPKMLGVALALLFFFPWMMKLIIGFTQDLLINLPTYIR</sequence>
<dbReference type="PANTHER" id="PTHR34040">
    <property type="entry name" value="FLAGELLAR BIOSYNTHETIC PROTEIN FLIQ"/>
    <property type="match status" value="1"/>
</dbReference>
<comment type="similarity">
    <text evidence="2 9">Belongs to the FliQ/MopD/SpaQ family.</text>
</comment>
<dbReference type="GO" id="GO:0009425">
    <property type="term" value="C:bacterial-type flagellum basal body"/>
    <property type="evidence" value="ECO:0007669"/>
    <property type="project" value="UniProtKB-SubCell"/>
</dbReference>
<evidence type="ECO:0000256" key="1">
    <source>
        <dbReference type="ARBA" id="ARBA00004651"/>
    </source>
</evidence>
<keyword evidence="6 9" id="KW-1133">Transmembrane helix</keyword>
<evidence type="ECO:0000256" key="7">
    <source>
        <dbReference type="ARBA" id="ARBA00023136"/>
    </source>
</evidence>
<keyword evidence="7 9" id="KW-0472">Membrane</keyword>
<evidence type="ECO:0000256" key="3">
    <source>
        <dbReference type="ARBA" id="ARBA00021718"/>
    </source>
</evidence>
<evidence type="ECO:0000256" key="6">
    <source>
        <dbReference type="ARBA" id="ARBA00022989"/>
    </source>
</evidence>
<keyword evidence="10" id="KW-0969">Cilium</keyword>
<dbReference type="EMBL" id="AP021874">
    <property type="protein sequence ID" value="BBO66771.1"/>
    <property type="molecule type" value="Genomic_DNA"/>
</dbReference>
<keyword evidence="10" id="KW-0282">Flagellum</keyword>
<dbReference type="GO" id="GO:0044780">
    <property type="term" value="P:bacterial-type flagellum assembly"/>
    <property type="evidence" value="ECO:0007669"/>
    <property type="project" value="InterPro"/>
</dbReference>
<feature type="transmembrane region" description="Helical" evidence="9">
    <location>
        <begin position="17"/>
        <end position="41"/>
    </location>
</feature>
<keyword evidence="5 9" id="KW-0812">Transmembrane</keyword>
<comment type="function">
    <text evidence="9">Role in flagellar biosynthesis.</text>
</comment>
<proteinExistence type="inferred from homology"/>
<dbReference type="Proteomes" id="UP000427906">
    <property type="component" value="Chromosome"/>
</dbReference>
<dbReference type="InterPro" id="IPR002191">
    <property type="entry name" value="Bac_export_3"/>
</dbReference>
<protein>
    <recommendedName>
        <fullName evidence="3 9">Flagellar biosynthetic protein FliQ</fullName>
    </recommendedName>
</protein>
<evidence type="ECO:0000256" key="5">
    <source>
        <dbReference type="ARBA" id="ARBA00022692"/>
    </source>
</evidence>
<dbReference type="RefSeq" id="WP_155315105.1">
    <property type="nucleotide sequence ID" value="NZ_AP021874.1"/>
</dbReference>
<evidence type="ECO:0000256" key="9">
    <source>
        <dbReference type="RuleBase" id="RU364090"/>
    </source>
</evidence>
<dbReference type="AlphaFoldDB" id="A0A5K7YJ53"/>
<dbReference type="GO" id="GO:0005886">
    <property type="term" value="C:plasma membrane"/>
    <property type="evidence" value="ECO:0007669"/>
    <property type="project" value="UniProtKB-SubCell"/>
</dbReference>
<keyword evidence="10" id="KW-0966">Cell projection</keyword>
<evidence type="ECO:0000256" key="8">
    <source>
        <dbReference type="ARBA" id="ARBA00023143"/>
    </source>
</evidence>
<organism evidence="10 11">
    <name type="scientific">Desulfosarcina alkanivorans</name>
    <dbReference type="NCBI Taxonomy" id="571177"/>
    <lineage>
        <taxon>Bacteria</taxon>
        <taxon>Pseudomonadati</taxon>
        <taxon>Thermodesulfobacteriota</taxon>
        <taxon>Desulfobacteria</taxon>
        <taxon>Desulfobacterales</taxon>
        <taxon>Desulfosarcinaceae</taxon>
        <taxon>Desulfosarcina</taxon>
    </lineage>
</organism>
<feature type="transmembrane region" description="Helical" evidence="9">
    <location>
        <begin position="47"/>
        <end position="66"/>
    </location>
</feature>
<comment type="subcellular location">
    <subcellularLocation>
        <location evidence="1 9">Cell membrane</location>
        <topology evidence="1">Multi-pass membrane protein</topology>
    </subcellularLocation>
    <subcellularLocation>
        <location evidence="9">Bacterial flagellum basal body</location>
    </subcellularLocation>
</comment>
<dbReference type="OrthoDB" id="9806440at2"/>
<dbReference type="PRINTS" id="PR00952">
    <property type="entry name" value="TYPE3IMQPROT"/>
</dbReference>
<dbReference type="InterPro" id="IPR006305">
    <property type="entry name" value="FliQ"/>
</dbReference>